<gene>
    <name evidence="2" type="ORF">NAV_LOCUS9142</name>
</gene>
<evidence type="ECO:0000313" key="2">
    <source>
        <dbReference type="EMBL" id="VBB34351.1"/>
    </source>
</evidence>
<dbReference type="Gene3D" id="2.30.30.140">
    <property type="match status" value="2"/>
</dbReference>
<dbReference type="AlphaFoldDB" id="A0A498SR99"/>
<dbReference type="GO" id="GO:0000124">
    <property type="term" value="C:SAGA complex"/>
    <property type="evidence" value="ECO:0007669"/>
    <property type="project" value="InterPro"/>
</dbReference>
<evidence type="ECO:0000259" key="1">
    <source>
        <dbReference type="PROSITE" id="PS51518"/>
    </source>
</evidence>
<keyword evidence="3" id="KW-1185">Reference proteome</keyword>
<evidence type="ECO:0000313" key="3">
    <source>
        <dbReference type="Proteomes" id="UP000276991"/>
    </source>
</evidence>
<reference evidence="2 3" key="1">
    <citation type="submission" date="2018-08" db="EMBL/GenBank/DDBJ databases">
        <authorList>
            <person name="Laetsch R D."/>
            <person name="Stevens L."/>
            <person name="Kumar S."/>
            <person name="Blaxter L. M."/>
        </authorList>
    </citation>
    <scope>NUCLEOTIDE SEQUENCE [LARGE SCALE GENOMIC DNA]</scope>
</reference>
<protein>
    <recommendedName>
        <fullName evidence="1">SGF29 C-terminal domain-containing protein</fullName>
    </recommendedName>
</protein>
<dbReference type="PROSITE" id="PS51518">
    <property type="entry name" value="SGF29_C"/>
    <property type="match status" value="1"/>
</dbReference>
<dbReference type="Proteomes" id="UP000276991">
    <property type="component" value="Unassembled WGS sequence"/>
</dbReference>
<feature type="domain" description="SGF29 C-terminal" evidence="1">
    <location>
        <begin position="486"/>
        <end position="587"/>
    </location>
</feature>
<dbReference type="InterPro" id="IPR047288">
    <property type="entry name" value="Tudor_SGF29_rpt1"/>
</dbReference>
<name>A0A498SR99_ACAVI</name>
<dbReference type="STRING" id="6277.A0A498SR99"/>
<feature type="non-terminal residue" evidence="2">
    <location>
        <position position="587"/>
    </location>
</feature>
<dbReference type="PANTHER" id="PTHR21539">
    <property type="entry name" value="SAGA-ASSOCIATED FACTOR 29"/>
    <property type="match status" value="1"/>
</dbReference>
<dbReference type="Pfam" id="PF07039">
    <property type="entry name" value="SGF29_Tudor"/>
    <property type="match status" value="1"/>
</dbReference>
<sequence length="587" mass="67125">MKSHFKYVSESARSSQKLTLIEYNAENKIFKALQLRNACEMKMGIRRRDGHYFFVEEVVWMVETGLAVVLHRGMQLSVQECYRLLGIFLITPEKFFVYSYLKRAGYVIVPYRAFGISIDSDNDERWESAPKFLFPVHLLDQFPTDKSMKLTVTNFHHNAKLVEVFGISEDFPTSNIESIQWNKHSEAQRNMKEILRPHYWPRFDQFSIHVPTWSDYRKERAKILKLGSVNDISDSVHLPIDYDIYAGDGTFCRNRSPKPIYRLLVVDVRFPFPSVSDLHWLSSKILEGRLLIAVVQQAAVVFMSFQQSGLKENIHLSEETTELIESLALLLRVPLTSSQLSICVGLLQKGVSHRSLVDAITRYSGKMKSVIPLKKKVNESLSALQELVDKNKLSIGCKLNGPLRSRVLNLYENAKKACEMEATCVRKLLEDIEKLRKKRYELQRGNLVGRGELMQMLSQNARTAPLWIGPPDTHPPALVGAIPAPVSMSLKVGMEVAAFIDGIWMLAEVTSVFAASKYEVKDIDDEQKAKYIARRSRMIPLPRWRADPMRDSHALFPVGAIVLALYPQTTCFYKVIAQVLDYGKFIE</sequence>
<organism evidence="2 3">
    <name type="scientific">Acanthocheilonema viteae</name>
    <name type="common">Filarial nematode worm</name>
    <name type="synonym">Dipetalonema viteae</name>
    <dbReference type="NCBI Taxonomy" id="6277"/>
    <lineage>
        <taxon>Eukaryota</taxon>
        <taxon>Metazoa</taxon>
        <taxon>Ecdysozoa</taxon>
        <taxon>Nematoda</taxon>
        <taxon>Chromadorea</taxon>
        <taxon>Rhabditida</taxon>
        <taxon>Spirurina</taxon>
        <taxon>Spiruromorpha</taxon>
        <taxon>Filarioidea</taxon>
        <taxon>Onchocercidae</taxon>
        <taxon>Acanthocheilonema</taxon>
    </lineage>
</organism>
<dbReference type="PANTHER" id="PTHR21539:SF0">
    <property type="entry name" value="SAGA-ASSOCIATED FACTOR 29"/>
    <property type="match status" value="1"/>
</dbReference>
<dbReference type="OrthoDB" id="408683at2759"/>
<dbReference type="InterPro" id="IPR037802">
    <property type="entry name" value="SGF29"/>
</dbReference>
<dbReference type="CDD" id="cd20393">
    <property type="entry name" value="Tudor_SGF29_rpt1"/>
    <property type="match status" value="1"/>
</dbReference>
<dbReference type="EMBL" id="UPTC01003388">
    <property type="protein sequence ID" value="VBB34351.1"/>
    <property type="molecule type" value="Genomic_DNA"/>
</dbReference>
<accession>A0A498SR99</accession>
<dbReference type="InterPro" id="IPR010750">
    <property type="entry name" value="SGF29_tudor-like_dom"/>
</dbReference>
<proteinExistence type="predicted"/>